<evidence type="ECO:0000313" key="2">
    <source>
        <dbReference type="EMBL" id="MEA5367173.1"/>
    </source>
</evidence>
<feature type="domain" description="PucR C-terminal helix-turn-helix" evidence="1">
    <location>
        <begin position="68"/>
        <end position="108"/>
    </location>
</feature>
<accession>A0ABU5RLV5</accession>
<sequence>MLLWSGSGVGRRVALLADEHVEALLLEMQNVVAARGDRPTGPVTRQLEYDEQHYTHLVETLRAGSTPSAAVHVHPRTFRYRLRRLAEVGGFDVTDPEARFAAMLQLRVVAPPES</sequence>
<dbReference type="Gene3D" id="1.10.10.2840">
    <property type="entry name" value="PucR C-terminal helix-turn-helix domain"/>
    <property type="match status" value="1"/>
</dbReference>
<reference evidence="2 3" key="1">
    <citation type="submission" date="2023-12" db="EMBL/GenBank/DDBJ databases">
        <title>Amycolatopsis sp. V23-08.</title>
        <authorList>
            <person name="Somphong A."/>
        </authorList>
    </citation>
    <scope>NUCLEOTIDE SEQUENCE [LARGE SCALE GENOMIC DNA]</scope>
    <source>
        <strain evidence="2 3">V23-08</strain>
    </source>
</reference>
<proteinExistence type="predicted"/>
<organism evidence="2 3">
    <name type="scientific">Amycolatopsis heterodermiae</name>
    <dbReference type="NCBI Taxonomy" id="3110235"/>
    <lineage>
        <taxon>Bacteria</taxon>
        <taxon>Bacillati</taxon>
        <taxon>Actinomycetota</taxon>
        <taxon>Actinomycetes</taxon>
        <taxon>Pseudonocardiales</taxon>
        <taxon>Pseudonocardiaceae</taxon>
        <taxon>Amycolatopsis</taxon>
    </lineage>
</organism>
<evidence type="ECO:0000313" key="3">
    <source>
        <dbReference type="Proteomes" id="UP001304298"/>
    </source>
</evidence>
<protein>
    <submittedName>
        <fullName evidence="2">Helix-turn-helix domain-containing protein</fullName>
    </submittedName>
</protein>
<dbReference type="Pfam" id="PF13556">
    <property type="entry name" value="HTH_30"/>
    <property type="match status" value="1"/>
</dbReference>
<dbReference type="Proteomes" id="UP001304298">
    <property type="component" value="Unassembled WGS sequence"/>
</dbReference>
<evidence type="ECO:0000259" key="1">
    <source>
        <dbReference type="Pfam" id="PF13556"/>
    </source>
</evidence>
<dbReference type="InterPro" id="IPR042070">
    <property type="entry name" value="PucR_C-HTH_sf"/>
</dbReference>
<keyword evidence="3" id="KW-1185">Reference proteome</keyword>
<comment type="caution">
    <text evidence="2">The sequence shown here is derived from an EMBL/GenBank/DDBJ whole genome shotgun (WGS) entry which is preliminary data.</text>
</comment>
<dbReference type="InterPro" id="IPR025736">
    <property type="entry name" value="PucR_C-HTH_dom"/>
</dbReference>
<dbReference type="EMBL" id="JAYFSI010000020">
    <property type="protein sequence ID" value="MEA5367173.1"/>
    <property type="molecule type" value="Genomic_DNA"/>
</dbReference>
<gene>
    <name evidence="2" type="ORF">VA596_47135</name>
</gene>
<dbReference type="RefSeq" id="WP_323336957.1">
    <property type="nucleotide sequence ID" value="NZ_JAYFSI010000020.1"/>
</dbReference>
<name>A0ABU5RLV5_9PSEU</name>